<feature type="domain" description="CN hydrolase" evidence="2">
    <location>
        <begin position="11"/>
        <end position="249"/>
    </location>
</feature>
<dbReference type="PANTHER" id="PTHR43674:SF2">
    <property type="entry name" value="BETA-UREIDOPROPIONASE"/>
    <property type="match status" value="1"/>
</dbReference>
<accession>A0A1H8YDR9</accession>
<dbReference type="AlphaFoldDB" id="A0A1H8YDR9"/>
<evidence type="ECO:0000313" key="3">
    <source>
        <dbReference type="EMBL" id="SEP50161.1"/>
    </source>
</evidence>
<dbReference type="CDD" id="cd07197">
    <property type="entry name" value="nitrilase"/>
    <property type="match status" value="1"/>
</dbReference>
<dbReference type="STRING" id="394193.SAMN04489732_11423"/>
<reference evidence="3 4" key="1">
    <citation type="submission" date="2016-10" db="EMBL/GenBank/DDBJ databases">
        <authorList>
            <person name="de Groot N.N."/>
        </authorList>
    </citation>
    <scope>NUCLEOTIDE SEQUENCE [LARGE SCALE GENOMIC DNA]</scope>
    <source>
        <strain evidence="3 4">DSM 44993</strain>
    </source>
</reference>
<proteinExistence type="predicted"/>
<protein>
    <submittedName>
        <fullName evidence="3">Predicted amidohydrolase</fullName>
    </submittedName>
</protein>
<dbReference type="PROSITE" id="PS50263">
    <property type="entry name" value="CN_HYDROLASE"/>
    <property type="match status" value="1"/>
</dbReference>
<dbReference type="SUPFAM" id="SSF56317">
    <property type="entry name" value="Carbon-nitrogen hydrolase"/>
    <property type="match status" value="1"/>
</dbReference>
<organism evidence="3 4">
    <name type="scientific">Amycolatopsis saalfeldensis</name>
    <dbReference type="NCBI Taxonomy" id="394193"/>
    <lineage>
        <taxon>Bacteria</taxon>
        <taxon>Bacillati</taxon>
        <taxon>Actinomycetota</taxon>
        <taxon>Actinomycetes</taxon>
        <taxon>Pseudonocardiales</taxon>
        <taxon>Pseudonocardiaceae</taxon>
        <taxon>Amycolatopsis</taxon>
    </lineage>
</organism>
<dbReference type="InterPro" id="IPR003010">
    <property type="entry name" value="C-N_Hydrolase"/>
</dbReference>
<dbReference type="Proteomes" id="UP000198582">
    <property type="component" value="Unassembled WGS sequence"/>
</dbReference>
<evidence type="ECO:0000313" key="4">
    <source>
        <dbReference type="Proteomes" id="UP000198582"/>
    </source>
</evidence>
<name>A0A1H8YDR9_9PSEU</name>
<dbReference type="Pfam" id="PF00795">
    <property type="entry name" value="CN_hydrolase"/>
    <property type="match status" value="1"/>
</dbReference>
<dbReference type="InterPro" id="IPR050345">
    <property type="entry name" value="Aliph_Amidase/BUP"/>
</dbReference>
<sequence>MDYFSPMSRPLPIALAQLPPRPYTDTVQAYASEVRALLADHPATRLVAFPELHLCGVEGTAEERTEQLNAAAQPLDGPRTRELAQLAGDLGVWLAPGSVCERGDNGELFNTALVFSPGGELAGSYRKIFPWRPYEPYDPGDRFVVADLAGVGRLGFSICYDAWFPEVARHLAWLGAELVLNPVQTTTRDRAQELVLARANAITNQVFVASVNTAGPVGVGDSILVDPEGTVLDELPGDESGVLARTIDLAEVARVRREGTAGVNRMWDQFTAADAPLELPLYQGRIEPDRWRPRQEGAR</sequence>
<keyword evidence="4" id="KW-1185">Reference proteome</keyword>
<keyword evidence="1 3" id="KW-0378">Hydrolase</keyword>
<gene>
    <name evidence="3" type="ORF">SAMN04489732_11423</name>
</gene>
<evidence type="ECO:0000256" key="1">
    <source>
        <dbReference type="ARBA" id="ARBA00022801"/>
    </source>
</evidence>
<dbReference type="GO" id="GO:0016811">
    <property type="term" value="F:hydrolase activity, acting on carbon-nitrogen (but not peptide) bonds, in linear amides"/>
    <property type="evidence" value="ECO:0007669"/>
    <property type="project" value="TreeGrafter"/>
</dbReference>
<dbReference type="EMBL" id="FOEF01000014">
    <property type="protein sequence ID" value="SEP50161.1"/>
    <property type="molecule type" value="Genomic_DNA"/>
</dbReference>
<dbReference type="InterPro" id="IPR036526">
    <property type="entry name" value="C-N_Hydrolase_sf"/>
</dbReference>
<dbReference type="Gene3D" id="3.60.110.10">
    <property type="entry name" value="Carbon-nitrogen hydrolase"/>
    <property type="match status" value="1"/>
</dbReference>
<dbReference type="PANTHER" id="PTHR43674">
    <property type="entry name" value="NITRILASE C965.09-RELATED"/>
    <property type="match status" value="1"/>
</dbReference>
<evidence type="ECO:0000259" key="2">
    <source>
        <dbReference type="PROSITE" id="PS50263"/>
    </source>
</evidence>